<feature type="region of interest" description="Disordered" evidence="1">
    <location>
        <begin position="38"/>
        <end position="57"/>
    </location>
</feature>
<evidence type="ECO:0000313" key="3">
    <source>
        <dbReference type="Proteomes" id="UP000008461"/>
    </source>
</evidence>
<feature type="compositionally biased region" description="Polar residues" evidence="1">
    <location>
        <begin position="38"/>
        <end position="49"/>
    </location>
</feature>
<dbReference type="Proteomes" id="UP000008461">
    <property type="component" value="Chromosome"/>
</dbReference>
<dbReference type="RefSeq" id="WP_013763783.1">
    <property type="nucleotide sequence ID" value="NC_015510.1"/>
</dbReference>
<organism evidence="2 3">
    <name type="scientific">Haliscomenobacter hydrossis (strain ATCC 27775 / DSM 1100 / LMG 10767 / O)</name>
    <dbReference type="NCBI Taxonomy" id="760192"/>
    <lineage>
        <taxon>Bacteria</taxon>
        <taxon>Pseudomonadati</taxon>
        <taxon>Bacteroidota</taxon>
        <taxon>Saprospiria</taxon>
        <taxon>Saprospirales</taxon>
        <taxon>Haliscomenobacteraceae</taxon>
        <taxon>Haliscomenobacter</taxon>
    </lineage>
</organism>
<dbReference type="AlphaFoldDB" id="F4KV63"/>
<dbReference type="EMBL" id="CP002691">
    <property type="protein sequence ID" value="AEE49229.1"/>
    <property type="molecule type" value="Genomic_DNA"/>
</dbReference>
<proteinExistence type="predicted"/>
<evidence type="ECO:0000313" key="2">
    <source>
        <dbReference type="EMBL" id="AEE49229.1"/>
    </source>
</evidence>
<evidence type="ECO:0000256" key="1">
    <source>
        <dbReference type="SAM" id="MobiDB-lite"/>
    </source>
</evidence>
<dbReference type="STRING" id="760192.Halhy_1334"/>
<reference key="2">
    <citation type="submission" date="2011-04" db="EMBL/GenBank/DDBJ databases">
        <title>Complete sequence of chromosome of Haliscomenobacter hydrossis DSM 1100.</title>
        <authorList>
            <consortium name="US DOE Joint Genome Institute (JGI-PGF)"/>
            <person name="Lucas S."/>
            <person name="Han J."/>
            <person name="Lapidus A."/>
            <person name="Bruce D."/>
            <person name="Goodwin L."/>
            <person name="Pitluck S."/>
            <person name="Peters L."/>
            <person name="Kyrpides N."/>
            <person name="Mavromatis K."/>
            <person name="Ivanova N."/>
            <person name="Ovchinnikova G."/>
            <person name="Pagani I."/>
            <person name="Daligault H."/>
            <person name="Detter J.C."/>
            <person name="Han C."/>
            <person name="Land M."/>
            <person name="Hauser L."/>
            <person name="Markowitz V."/>
            <person name="Cheng J.-F."/>
            <person name="Hugenholtz P."/>
            <person name="Woyke T."/>
            <person name="Wu D."/>
            <person name="Verbarg S."/>
            <person name="Frueling A."/>
            <person name="Brambilla E."/>
            <person name="Klenk H.-P."/>
            <person name="Eisen J.A."/>
        </authorList>
    </citation>
    <scope>NUCLEOTIDE SEQUENCE</scope>
    <source>
        <strain>DSM 1100</strain>
    </source>
</reference>
<gene>
    <name evidence="2" type="ordered locus">Halhy_1334</name>
</gene>
<protein>
    <submittedName>
        <fullName evidence="2">Uncharacterized protein</fullName>
    </submittedName>
</protein>
<keyword evidence="3" id="KW-1185">Reference proteome</keyword>
<sequence>MPTVKELKDQIMGKWSKIQDAQVRHLIDQLIQHAESLEQSNKKLQSPGNKPNHIRPRGNDLELIQSELDLDLLSDEKTAGEEPSLRQMVTHLIDHTKNLEVTFEQLIQK</sequence>
<accession>F4KV63</accession>
<reference evidence="2 3" key="1">
    <citation type="journal article" date="2011" name="Stand. Genomic Sci.">
        <title>Complete genome sequence of Haliscomenobacter hydrossis type strain (O).</title>
        <authorList>
            <consortium name="US DOE Joint Genome Institute (JGI-PGF)"/>
            <person name="Daligault H."/>
            <person name="Lapidus A."/>
            <person name="Zeytun A."/>
            <person name="Nolan M."/>
            <person name="Lucas S."/>
            <person name="Del Rio T.G."/>
            <person name="Tice H."/>
            <person name="Cheng J.F."/>
            <person name="Tapia R."/>
            <person name="Han C."/>
            <person name="Goodwin L."/>
            <person name="Pitluck S."/>
            <person name="Liolios K."/>
            <person name="Pagani I."/>
            <person name="Ivanova N."/>
            <person name="Huntemann M."/>
            <person name="Mavromatis K."/>
            <person name="Mikhailova N."/>
            <person name="Pati A."/>
            <person name="Chen A."/>
            <person name="Palaniappan K."/>
            <person name="Land M."/>
            <person name="Hauser L."/>
            <person name="Brambilla E.M."/>
            <person name="Rohde M."/>
            <person name="Verbarg S."/>
            <person name="Goker M."/>
            <person name="Bristow J."/>
            <person name="Eisen J.A."/>
            <person name="Markowitz V."/>
            <person name="Hugenholtz P."/>
            <person name="Kyrpides N.C."/>
            <person name="Klenk H.P."/>
            <person name="Woyke T."/>
        </authorList>
    </citation>
    <scope>NUCLEOTIDE SEQUENCE [LARGE SCALE GENOMIC DNA]</scope>
    <source>
        <strain evidence="3">ATCC 27775 / DSM 1100 / LMG 10767 / O</strain>
    </source>
</reference>
<dbReference type="KEGG" id="hhy:Halhy_1334"/>
<dbReference type="HOGENOM" id="CLU_2180159_0_0_10"/>
<name>F4KV63_HALH1</name>